<comment type="similarity">
    <text evidence="5 7 9">Belongs to the PTH family.</text>
</comment>
<dbReference type="NCBIfam" id="TIGR00447">
    <property type="entry name" value="pth"/>
    <property type="match status" value="1"/>
</dbReference>
<evidence type="ECO:0000256" key="3">
    <source>
        <dbReference type="ARBA" id="ARBA00022801"/>
    </source>
</evidence>
<dbReference type="Proteomes" id="UP000483362">
    <property type="component" value="Unassembled WGS sequence"/>
</dbReference>
<feature type="site" description="Discriminates between blocked and unblocked aminoacyl-tRNA" evidence="7">
    <location>
        <position position="10"/>
    </location>
</feature>
<evidence type="ECO:0000256" key="7">
    <source>
        <dbReference type="HAMAP-Rule" id="MF_00083"/>
    </source>
</evidence>
<dbReference type="RefSeq" id="WP_154326414.1">
    <property type="nucleotide sequence ID" value="NZ_CP045696.1"/>
</dbReference>
<dbReference type="Pfam" id="PF01195">
    <property type="entry name" value="Pept_tRNA_hydro"/>
    <property type="match status" value="1"/>
</dbReference>
<keyword evidence="4 7" id="KW-0694">RNA-binding</keyword>
<evidence type="ECO:0000256" key="6">
    <source>
        <dbReference type="ARBA" id="ARBA00050038"/>
    </source>
</evidence>
<dbReference type="FunFam" id="3.40.50.1470:FF:000001">
    <property type="entry name" value="Peptidyl-tRNA hydrolase"/>
    <property type="match status" value="1"/>
</dbReference>
<dbReference type="InterPro" id="IPR001328">
    <property type="entry name" value="Pept_tRNA_hydro"/>
</dbReference>
<evidence type="ECO:0000256" key="2">
    <source>
        <dbReference type="ARBA" id="ARBA00022555"/>
    </source>
</evidence>
<evidence type="ECO:0000256" key="4">
    <source>
        <dbReference type="ARBA" id="ARBA00022884"/>
    </source>
</evidence>
<reference evidence="10 11" key="1">
    <citation type="submission" date="2019-08" db="EMBL/GenBank/DDBJ databases">
        <title>In-depth cultivation of the pig gut microbiome towards novel bacterial diversity and tailored functional studies.</title>
        <authorList>
            <person name="Wylensek D."/>
            <person name="Hitch T.C.A."/>
            <person name="Clavel T."/>
        </authorList>
    </citation>
    <scope>NUCLEOTIDE SEQUENCE [LARGE SCALE GENOMIC DNA]</scope>
    <source>
        <strain evidence="10 11">Oil-RF-744-WCA-WT-10</strain>
    </source>
</reference>
<dbReference type="EC" id="3.1.1.29" evidence="1 7"/>
<dbReference type="PANTHER" id="PTHR17224">
    <property type="entry name" value="PEPTIDYL-TRNA HYDROLASE"/>
    <property type="match status" value="1"/>
</dbReference>
<dbReference type="GO" id="GO:0000049">
    <property type="term" value="F:tRNA binding"/>
    <property type="evidence" value="ECO:0007669"/>
    <property type="project" value="UniProtKB-UniRule"/>
</dbReference>
<feature type="binding site" evidence="7">
    <location>
        <position position="64"/>
    </location>
    <ligand>
        <name>tRNA</name>
        <dbReference type="ChEBI" id="CHEBI:17843"/>
    </ligand>
</feature>
<dbReference type="EMBL" id="VULT01000013">
    <property type="protein sequence ID" value="MSS17837.1"/>
    <property type="molecule type" value="Genomic_DNA"/>
</dbReference>
<dbReference type="AlphaFoldDB" id="A0A6L5XDQ7"/>
<keyword evidence="3 7" id="KW-0378">Hydrolase</keyword>
<dbReference type="PROSITE" id="PS01195">
    <property type="entry name" value="PEPT_TRNA_HYDROL_1"/>
    <property type="match status" value="1"/>
</dbReference>
<keyword evidence="11" id="KW-1185">Reference proteome</keyword>
<feature type="site" description="Stabilizes the basic form of H active site to accept a proton" evidence="7">
    <location>
        <position position="91"/>
    </location>
</feature>
<evidence type="ECO:0000256" key="8">
    <source>
        <dbReference type="RuleBase" id="RU000673"/>
    </source>
</evidence>
<accession>A0A6L5XDQ7</accession>
<dbReference type="SUPFAM" id="SSF53178">
    <property type="entry name" value="Peptidyl-tRNA hydrolase-like"/>
    <property type="match status" value="1"/>
</dbReference>
<comment type="subunit">
    <text evidence="7">Monomer.</text>
</comment>
<dbReference type="Gene3D" id="3.40.50.1470">
    <property type="entry name" value="Peptidyl-tRNA hydrolase"/>
    <property type="match status" value="1"/>
</dbReference>
<keyword evidence="7" id="KW-0963">Cytoplasm</keyword>
<comment type="function">
    <text evidence="7">Catalyzes the release of premature peptidyl moieties from peptidyl-tRNA molecules trapped in stalled 50S ribosomal subunits, and thus maintains levels of free tRNAs and 50S ribosomes.</text>
</comment>
<proteinExistence type="inferred from homology"/>
<dbReference type="HAMAP" id="MF_00083">
    <property type="entry name" value="Pept_tRNA_hydro_bact"/>
    <property type="match status" value="1"/>
</dbReference>
<evidence type="ECO:0000256" key="1">
    <source>
        <dbReference type="ARBA" id="ARBA00013260"/>
    </source>
</evidence>
<name>A0A6L5XDQ7_9BACT</name>
<comment type="caution">
    <text evidence="10">The sequence shown here is derived from an EMBL/GenBank/DDBJ whole genome shotgun (WGS) entry which is preliminary data.</text>
</comment>
<feature type="binding site" evidence="7">
    <location>
        <position position="66"/>
    </location>
    <ligand>
        <name>tRNA</name>
        <dbReference type="ChEBI" id="CHEBI:17843"/>
    </ligand>
</feature>
<organism evidence="10 11">
    <name type="scientific">Sodaliphilus pleomorphus</name>
    <dbReference type="NCBI Taxonomy" id="2606626"/>
    <lineage>
        <taxon>Bacteria</taxon>
        <taxon>Pseudomonadati</taxon>
        <taxon>Bacteroidota</taxon>
        <taxon>Bacteroidia</taxon>
        <taxon>Bacteroidales</taxon>
        <taxon>Muribaculaceae</taxon>
        <taxon>Sodaliphilus</taxon>
    </lineage>
</organism>
<dbReference type="GO" id="GO:0072344">
    <property type="term" value="P:rescue of stalled ribosome"/>
    <property type="evidence" value="ECO:0007669"/>
    <property type="project" value="UniProtKB-UniRule"/>
</dbReference>
<comment type="catalytic activity">
    <reaction evidence="7 8">
        <text>an N-acyl-L-alpha-aminoacyl-tRNA + H2O = an N-acyl-L-amino acid + a tRNA + H(+)</text>
        <dbReference type="Rhea" id="RHEA:54448"/>
        <dbReference type="Rhea" id="RHEA-COMP:10123"/>
        <dbReference type="Rhea" id="RHEA-COMP:13883"/>
        <dbReference type="ChEBI" id="CHEBI:15377"/>
        <dbReference type="ChEBI" id="CHEBI:15378"/>
        <dbReference type="ChEBI" id="CHEBI:59874"/>
        <dbReference type="ChEBI" id="CHEBI:78442"/>
        <dbReference type="ChEBI" id="CHEBI:138191"/>
        <dbReference type="EC" id="3.1.1.29"/>
    </reaction>
</comment>
<dbReference type="CDD" id="cd00462">
    <property type="entry name" value="PTH"/>
    <property type="match status" value="1"/>
</dbReference>
<evidence type="ECO:0000256" key="5">
    <source>
        <dbReference type="ARBA" id="ARBA00038063"/>
    </source>
</evidence>
<gene>
    <name evidence="7" type="primary">pth</name>
    <name evidence="10" type="ORF">FYJ29_08735</name>
</gene>
<sequence>MKYLIVGLGNIGEEYQGTRHNIGFTVLDAFAKASNIVFTTQRYGDVAEMRLKNQQLLLLKPSTYMNLSGEAVRYWKNKENIDLDHILVVVDDIALPFGVIRLRGKGADGGHNGLKNITAMLGSNAFARLRFGMGNDFPRGMQIDYVLGHPTDDELAILPQRIDVAIEAIKAFCLSGLSFAMTNFNNK</sequence>
<dbReference type="PANTHER" id="PTHR17224:SF1">
    <property type="entry name" value="PEPTIDYL-TRNA HYDROLASE"/>
    <property type="match status" value="1"/>
</dbReference>
<dbReference type="InterPro" id="IPR036416">
    <property type="entry name" value="Pept_tRNA_hydro_sf"/>
</dbReference>
<evidence type="ECO:0000313" key="10">
    <source>
        <dbReference type="EMBL" id="MSS17837.1"/>
    </source>
</evidence>
<feature type="binding site" evidence="7">
    <location>
        <position position="112"/>
    </location>
    <ligand>
        <name>tRNA</name>
        <dbReference type="ChEBI" id="CHEBI:17843"/>
    </ligand>
</feature>
<dbReference type="GO" id="GO:0004045">
    <property type="term" value="F:peptidyl-tRNA hydrolase activity"/>
    <property type="evidence" value="ECO:0007669"/>
    <property type="project" value="UniProtKB-UniRule"/>
</dbReference>
<feature type="binding site" evidence="7">
    <location>
        <position position="15"/>
    </location>
    <ligand>
        <name>tRNA</name>
        <dbReference type="ChEBI" id="CHEBI:17843"/>
    </ligand>
</feature>
<comment type="function">
    <text evidence="7">Hydrolyzes ribosome-free peptidyl-tRNAs (with 1 or more amino acids incorporated), which drop off the ribosome during protein synthesis, or as a result of ribosome stalling.</text>
</comment>
<evidence type="ECO:0000256" key="9">
    <source>
        <dbReference type="RuleBase" id="RU004320"/>
    </source>
</evidence>
<comment type="subcellular location">
    <subcellularLocation>
        <location evidence="7">Cytoplasm</location>
    </subcellularLocation>
</comment>
<dbReference type="GO" id="GO:0005737">
    <property type="term" value="C:cytoplasm"/>
    <property type="evidence" value="ECO:0007669"/>
    <property type="project" value="UniProtKB-SubCell"/>
</dbReference>
<evidence type="ECO:0000313" key="11">
    <source>
        <dbReference type="Proteomes" id="UP000483362"/>
    </source>
</evidence>
<protein>
    <recommendedName>
        <fullName evidence="6 7">Peptidyl-tRNA hydrolase</fullName>
        <shortName evidence="7">Pth</shortName>
        <ecNumber evidence="1 7">3.1.1.29</ecNumber>
    </recommendedName>
</protein>
<keyword evidence="2 7" id="KW-0820">tRNA-binding</keyword>
<dbReference type="InterPro" id="IPR018171">
    <property type="entry name" value="Pept_tRNA_hydro_CS"/>
</dbReference>
<dbReference type="GO" id="GO:0006515">
    <property type="term" value="P:protein quality control for misfolded or incompletely synthesized proteins"/>
    <property type="evidence" value="ECO:0007669"/>
    <property type="project" value="UniProtKB-UniRule"/>
</dbReference>
<feature type="active site" description="Proton acceptor" evidence="7">
    <location>
        <position position="20"/>
    </location>
</feature>